<feature type="transmembrane region" description="Helical" evidence="2">
    <location>
        <begin position="161"/>
        <end position="191"/>
    </location>
</feature>
<feature type="transmembrane region" description="Helical" evidence="2">
    <location>
        <begin position="130"/>
        <end position="149"/>
    </location>
</feature>
<keyword evidence="2" id="KW-1133">Transmembrane helix</keyword>
<dbReference type="Proteomes" id="UP000696485">
    <property type="component" value="Unassembled WGS sequence"/>
</dbReference>
<proteinExistence type="predicted"/>
<feature type="transmembrane region" description="Helical" evidence="2">
    <location>
        <begin position="382"/>
        <end position="401"/>
    </location>
</feature>
<feature type="transmembrane region" description="Helical" evidence="2">
    <location>
        <begin position="7"/>
        <end position="27"/>
    </location>
</feature>
<evidence type="ECO:0000256" key="2">
    <source>
        <dbReference type="SAM" id="Phobius"/>
    </source>
</evidence>
<dbReference type="AlphaFoldDB" id="A0A9P5SEL5"/>
<keyword evidence="2" id="KW-0812">Transmembrane</keyword>
<evidence type="ECO:0000313" key="3">
    <source>
        <dbReference type="EMBL" id="KAF9327266.1"/>
    </source>
</evidence>
<gene>
    <name evidence="3" type="ORF">BG006_009396</name>
</gene>
<evidence type="ECO:0000256" key="1">
    <source>
        <dbReference type="SAM" id="MobiDB-lite"/>
    </source>
</evidence>
<keyword evidence="2" id="KW-0472">Membrane</keyword>
<feature type="transmembrane region" description="Helical" evidence="2">
    <location>
        <begin position="107"/>
        <end position="124"/>
    </location>
</feature>
<feature type="region of interest" description="Disordered" evidence="1">
    <location>
        <begin position="272"/>
        <end position="314"/>
    </location>
</feature>
<feature type="transmembrane region" description="Helical" evidence="2">
    <location>
        <begin position="421"/>
        <end position="443"/>
    </location>
</feature>
<accession>A0A9P5SEL5</accession>
<comment type="caution">
    <text evidence="3">The sequence shown here is derived from an EMBL/GenBank/DDBJ whole genome shotgun (WGS) entry which is preliminary data.</text>
</comment>
<sequence>MAIARDIIGLVAAWATLLLLFASFIGVNLSQPPHQHESPVTHYPTWHEEYKNENKEITMSFTLLALLFSSTAAYAAHRAVRAPSRSLTGFVTIKDGHESSSTQINTFIKLYIFATWAAVVAYLFVDVGKIWAVVGALHNLLEVALLVVIQSGGRVTSMTFGIYMFIYVCVTIICRLCSDFGLIVMFVRMYISTKKQLALFGGKGAHDAILANDQRAADQQAAANAAAATMGSSASLQTVLLNGTPAAVAPQNPLQHIHSGWKKLVARAPVLGGHSSDSSDSEGEGSTQRAPRRREHTNNTATTTTLTPESTHNSHFTTTVHVPVVPTPAGSPHIVTLNQDTGIWGVQWENPDQIWLLIIASIAHVIGNCVTTIFVTSLYAMAAFHISYGIAYPLYAYYLYVDNHALRQTKIYLPDFSKVKTATYVAVALIGATATIRAGLFVATQGKEGANF</sequence>
<name>A0A9P5SEL5_9FUNG</name>
<evidence type="ECO:0000313" key="4">
    <source>
        <dbReference type="Proteomes" id="UP000696485"/>
    </source>
</evidence>
<organism evidence="3 4">
    <name type="scientific">Podila minutissima</name>
    <dbReference type="NCBI Taxonomy" id="64525"/>
    <lineage>
        <taxon>Eukaryota</taxon>
        <taxon>Fungi</taxon>
        <taxon>Fungi incertae sedis</taxon>
        <taxon>Mucoromycota</taxon>
        <taxon>Mortierellomycotina</taxon>
        <taxon>Mortierellomycetes</taxon>
        <taxon>Mortierellales</taxon>
        <taxon>Mortierellaceae</taxon>
        <taxon>Podila</taxon>
    </lineage>
</organism>
<protein>
    <submittedName>
        <fullName evidence="3">Uncharacterized protein</fullName>
    </submittedName>
</protein>
<dbReference type="EMBL" id="JAAAUY010000682">
    <property type="protein sequence ID" value="KAF9327266.1"/>
    <property type="molecule type" value="Genomic_DNA"/>
</dbReference>
<keyword evidence="4" id="KW-1185">Reference proteome</keyword>
<feature type="transmembrane region" description="Helical" evidence="2">
    <location>
        <begin position="354"/>
        <end position="375"/>
    </location>
</feature>
<feature type="compositionally biased region" description="Low complexity" evidence="1">
    <location>
        <begin position="298"/>
        <end position="314"/>
    </location>
</feature>
<reference evidence="3" key="1">
    <citation type="journal article" date="2020" name="Fungal Divers.">
        <title>Resolving the Mortierellaceae phylogeny through synthesis of multi-gene phylogenetics and phylogenomics.</title>
        <authorList>
            <person name="Vandepol N."/>
            <person name="Liber J."/>
            <person name="Desiro A."/>
            <person name="Na H."/>
            <person name="Kennedy M."/>
            <person name="Barry K."/>
            <person name="Grigoriev I.V."/>
            <person name="Miller A.N."/>
            <person name="O'Donnell K."/>
            <person name="Stajich J.E."/>
            <person name="Bonito G."/>
        </authorList>
    </citation>
    <scope>NUCLEOTIDE SEQUENCE</scope>
    <source>
        <strain evidence="3">NVP1</strain>
    </source>
</reference>